<keyword evidence="3" id="KW-1185">Reference proteome</keyword>
<feature type="compositionally biased region" description="Basic residues" evidence="1">
    <location>
        <begin position="112"/>
        <end position="121"/>
    </location>
</feature>
<feature type="compositionally biased region" description="Polar residues" evidence="1">
    <location>
        <begin position="560"/>
        <end position="570"/>
    </location>
</feature>
<evidence type="ECO:0000256" key="1">
    <source>
        <dbReference type="SAM" id="MobiDB-lite"/>
    </source>
</evidence>
<dbReference type="EMBL" id="BQNB010020179">
    <property type="protein sequence ID" value="GJT93182.1"/>
    <property type="molecule type" value="Genomic_DNA"/>
</dbReference>
<gene>
    <name evidence="2" type="ORF">Tco_1082027</name>
</gene>
<sequence length="919" mass="105004">MYYPRFTKVIIHYFLTKDKTVSRRNKIGTHTSRDNYLINTLRFVSANEVSQIYGARLPESMISPEMRETKAYKTYLVYATGVTPPKKARKFKNPTSPKLITVPASPKEPTKKSKRVKRAAKKSTNAPTTSVVIRDTPGVSVSNKKAPAKTDKGKGIELLSDATLLKDAQLKKALKKSKQETHKLQASGLSEGADFESEVHDKSKAKSSDTSEGTSVKLGVPDVSKAESSWGDSEDDNESDHYNDKGSQNDDDDSNDAQDSERTDSDEEENPNINVNVDEEEETQEEEDVPTPDYSVPTDEETDDENKEFDDEEYAGLYKDVNVRSKVIEHEEVGKGNVEMTDATRESDNVPPVIDEVASMMNVKSTPTPEPTTEPSTTLIPALLDFSSLFGFDHRVSILEKELSQLKQVDHSAQILTSIISQIPIMMDDHLGTRIRFATQTDLQSYTVEFEKNAQEEKDRYIDLVEKSIKDIIKDEVKSQLPQILPKEVSDFTTPDAEPTKDPKTKESKSISSKGTKSQSKSSGKTVQAEEPEFEVADSDMPQNQEGSLGNDDEEPMRETPQQGPTQSWLMTLTTTADKPSKDFDELMSTPIDFSAYIMNGLNITNLTQETLLGPSFKLLKGTCTNFVELKYDFEECYKALSEKLDWDNSKGGDYPFNLTKPLPLVLNGIFKYPVKVAYNKHAKWGISHWREQRKTFYGYARGLESSYDVYSTKHIMAVTRVEVMRKQGYGYLREIEVQRVDNELYTFKEGNFPRLRINDIEDMVILVVQNRLTNLLDDDVSDMVIKKRVKDLQLGVKSYQKKINVTKPETTRPSIKKRDPYTLHRDPYRFIYVDNQGRNRLMRSDELYKFSDGTLTRLQTSLEDITKNIQMEYLPQRRWSSLEKKRAHIMIKAIDKQLKKRRMMRRLENFCWWETLRN</sequence>
<organism evidence="2 3">
    <name type="scientific">Tanacetum coccineum</name>
    <dbReference type="NCBI Taxonomy" id="301880"/>
    <lineage>
        <taxon>Eukaryota</taxon>
        <taxon>Viridiplantae</taxon>
        <taxon>Streptophyta</taxon>
        <taxon>Embryophyta</taxon>
        <taxon>Tracheophyta</taxon>
        <taxon>Spermatophyta</taxon>
        <taxon>Magnoliopsida</taxon>
        <taxon>eudicotyledons</taxon>
        <taxon>Gunneridae</taxon>
        <taxon>Pentapetalae</taxon>
        <taxon>asterids</taxon>
        <taxon>campanulids</taxon>
        <taxon>Asterales</taxon>
        <taxon>Asteraceae</taxon>
        <taxon>Asteroideae</taxon>
        <taxon>Anthemideae</taxon>
        <taxon>Anthemidinae</taxon>
        <taxon>Tanacetum</taxon>
    </lineage>
</organism>
<reference evidence="2" key="1">
    <citation type="journal article" date="2022" name="Int. J. Mol. Sci.">
        <title>Draft Genome of Tanacetum Coccineum: Genomic Comparison of Closely Related Tanacetum-Family Plants.</title>
        <authorList>
            <person name="Yamashiro T."/>
            <person name="Shiraishi A."/>
            <person name="Nakayama K."/>
            <person name="Satake H."/>
        </authorList>
    </citation>
    <scope>NUCLEOTIDE SEQUENCE</scope>
</reference>
<accession>A0ABQ5HZB9</accession>
<feature type="compositionally biased region" description="Basic and acidic residues" evidence="1">
    <location>
        <begin position="239"/>
        <end position="248"/>
    </location>
</feature>
<comment type="caution">
    <text evidence="2">The sequence shown here is derived from an EMBL/GenBank/DDBJ whole genome shotgun (WGS) entry which is preliminary data.</text>
</comment>
<proteinExistence type="predicted"/>
<dbReference type="Proteomes" id="UP001151760">
    <property type="component" value="Unassembled WGS sequence"/>
</dbReference>
<feature type="compositionally biased region" description="Basic and acidic residues" evidence="1">
    <location>
        <begin position="197"/>
        <end position="209"/>
    </location>
</feature>
<feature type="compositionally biased region" description="Acidic residues" evidence="1">
    <location>
        <begin position="277"/>
        <end position="290"/>
    </location>
</feature>
<protein>
    <submittedName>
        <fullName evidence="2">Uncharacterized protein</fullName>
    </submittedName>
</protein>
<feature type="region of interest" description="Disordered" evidence="1">
    <location>
        <begin position="88"/>
        <end position="152"/>
    </location>
</feature>
<evidence type="ECO:0000313" key="3">
    <source>
        <dbReference type="Proteomes" id="UP001151760"/>
    </source>
</evidence>
<feature type="compositionally biased region" description="Acidic residues" evidence="1">
    <location>
        <begin position="249"/>
        <end position="270"/>
    </location>
</feature>
<feature type="compositionally biased region" description="Low complexity" evidence="1">
    <location>
        <begin position="510"/>
        <end position="526"/>
    </location>
</feature>
<evidence type="ECO:0000313" key="2">
    <source>
        <dbReference type="EMBL" id="GJT93182.1"/>
    </source>
</evidence>
<name>A0ABQ5HZB9_9ASTR</name>
<reference evidence="2" key="2">
    <citation type="submission" date="2022-01" db="EMBL/GenBank/DDBJ databases">
        <authorList>
            <person name="Yamashiro T."/>
            <person name="Shiraishi A."/>
            <person name="Satake H."/>
            <person name="Nakayama K."/>
        </authorList>
    </citation>
    <scope>NUCLEOTIDE SEQUENCE</scope>
</reference>
<feature type="region of interest" description="Disordered" evidence="1">
    <location>
        <begin position="486"/>
        <end position="570"/>
    </location>
</feature>
<feature type="region of interest" description="Disordered" evidence="1">
    <location>
        <begin position="176"/>
        <end position="308"/>
    </location>
</feature>
<feature type="compositionally biased region" description="Acidic residues" evidence="1">
    <location>
        <begin position="298"/>
        <end position="308"/>
    </location>
</feature>
<feature type="compositionally biased region" description="Basic and acidic residues" evidence="1">
    <location>
        <begin position="498"/>
        <end position="509"/>
    </location>
</feature>